<organism evidence="1 2">
    <name type="scientific">Zophobas morio</name>
    <dbReference type="NCBI Taxonomy" id="2755281"/>
    <lineage>
        <taxon>Eukaryota</taxon>
        <taxon>Metazoa</taxon>
        <taxon>Ecdysozoa</taxon>
        <taxon>Arthropoda</taxon>
        <taxon>Hexapoda</taxon>
        <taxon>Insecta</taxon>
        <taxon>Pterygota</taxon>
        <taxon>Neoptera</taxon>
        <taxon>Endopterygota</taxon>
        <taxon>Coleoptera</taxon>
        <taxon>Polyphaga</taxon>
        <taxon>Cucujiformia</taxon>
        <taxon>Tenebrionidae</taxon>
        <taxon>Zophobas</taxon>
    </lineage>
</organism>
<accession>A0AA38IXX4</accession>
<protein>
    <submittedName>
        <fullName evidence="1">Uncharacterized protein</fullName>
    </submittedName>
</protein>
<dbReference type="Proteomes" id="UP001168821">
    <property type="component" value="Unassembled WGS sequence"/>
</dbReference>
<sequence>MRTRRVLCNRVACLWLPVMELKKNVPRRVEIELTTPSFAGRELCHLSYRSVIIFPYFYVDIAPPQPVYLGLGLGLKCPSVAAVAQQET</sequence>
<evidence type="ECO:0000313" key="2">
    <source>
        <dbReference type="Proteomes" id="UP001168821"/>
    </source>
</evidence>
<dbReference type="AlphaFoldDB" id="A0AA38IXX4"/>
<proteinExistence type="predicted"/>
<reference evidence="1" key="1">
    <citation type="journal article" date="2023" name="G3 (Bethesda)">
        <title>Whole genome assemblies of Zophobas morio and Tenebrio molitor.</title>
        <authorList>
            <person name="Kaur S."/>
            <person name="Stinson S.A."/>
            <person name="diCenzo G.C."/>
        </authorList>
    </citation>
    <scope>NUCLEOTIDE SEQUENCE</scope>
    <source>
        <strain evidence="1">QUZm001</strain>
    </source>
</reference>
<keyword evidence="2" id="KW-1185">Reference proteome</keyword>
<evidence type="ECO:0000313" key="1">
    <source>
        <dbReference type="EMBL" id="KAJ3662307.1"/>
    </source>
</evidence>
<name>A0AA38IXX4_9CUCU</name>
<comment type="caution">
    <text evidence="1">The sequence shown here is derived from an EMBL/GenBank/DDBJ whole genome shotgun (WGS) entry which is preliminary data.</text>
</comment>
<gene>
    <name evidence="1" type="ORF">Zmor_006662</name>
</gene>
<dbReference type="EMBL" id="JALNTZ010000002">
    <property type="protein sequence ID" value="KAJ3662307.1"/>
    <property type="molecule type" value="Genomic_DNA"/>
</dbReference>